<sequence length="121" mass="13254">MHSRNVISWSMMISDYAINEKGEEALALFSRIQDKGTEPNYATYLGVLSACVHVGHVTLVQAIFDCMKQEGHRTLKGALCLNGRSAWSIGDLNEAHSFITNMPMELGMTIWGSLLGASAVH</sequence>
<reference evidence="2" key="1">
    <citation type="journal article" date="2023" name="Front. Plant Sci.">
        <title>Chromosomal-level genome assembly of Melastoma candidum provides insights into trichome evolution.</title>
        <authorList>
            <person name="Zhong Y."/>
            <person name="Wu W."/>
            <person name="Sun C."/>
            <person name="Zou P."/>
            <person name="Liu Y."/>
            <person name="Dai S."/>
            <person name="Zhou R."/>
        </authorList>
    </citation>
    <scope>NUCLEOTIDE SEQUENCE [LARGE SCALE GENOMIC DNA]</scope>
</reference>
<evidence type="ECO:0000313" key="1">
    <source>
        <dbReference type="EMBL" id="KAI4370779.1"/>
    </source>
</evidence>
<organism evidence="1 2">
    <name type="scientific">Melastoma candidum</name>
    <dbReference type="NCBI Taxonomy" id="119954"/>
    <lineage>
        <taxon>Eukaryota</taxon>
        <taxon>Viridiplantae</taxon>
        <taxon>Streptophyta</taxon>
        <taxon>Embryophyta</taxon>
        <taxon>Tracheophyta</taxon>
        <taxon>Spermatophyta</taxon>
        <taxon>Magnoliopsida</taxon>
        <taxon>eudicotyledons</taxon>
        <taxon>Gunneridae</taxon>
        <taxon>Pentapetalae</taxon>
        <taxon>rosids</taxon>
        <taxon>malvids</taxon>
        <taxon>Myrtales</taxon>
        <taxon>Melastomataceae</taxon>
        <taxon>Melastomatoideae</taxon>
        <taxon>Melastomateae</taxon>
        <taxon>Melastoma</taxon>
    </lineage>
</organism>
<dbReference type="EMBL" id="CM042884">
    <property type="protein sequence ID" value="KAI4370779.1"/>
    <property type="molecule type" value="Genomic_DNA"/>
</dbReference>
<dbReference type="Proteomes" id="UP001057402">
    <property type="component" value="Chromosome 5"/>
</dbReference>
<protein>
    <submittedName>
        <fullName evidence="1">Uncharacterized protein</fullName>
    </submittedName>
</protein>
<proteinExistence type="predicted"/>
<gene>
    <name evidence="1" type="ORF">MLD38_019089</name>
</gene>
<comment type="caution">
    <text evidence="1">The sequence shown here is derived from an EMBL/GenBank/DDBJ whole genome shotgun (WGS) entry which is preliminary data.</text>
</comment>
<keyword evidence="2" id="KW-1185">Reference proteome</keyword>
<accession>A0ACB9QVW2</accession>
<name>A0ACB9QVW2_9MYRT</name>
<evidence type="ECO:0000313" key="2">
    <source>
        <dbReference type="Proteomes" id="UP001057402"/>
    </source>
</evidence>